<gene>
    <name evidence="7" type="ORF">BAA01_08165</name>
</gene>
<dbReference type="GO" id="GO:0071973">
    <property type="term" value="P:bacterial-type flagellum-dependent cell motility"/>
    <property type="evidence" value="ECO:0007669"/>
    <property type="project" value="InterPro"/>
</dbReference>
<comment type="function">
    <text evidence="5 6">Structural component of flagellum, the bacterial motility apparatus. Part of the rod structure of flagellar basal body.</text>
</comment>
<comment type="subunit">
    <text evidence="6">The basal body constitutes a major portion of the flagellar organelle and consists of a number of rings mounted on a central rod.</text>
</comment>
<dbReference type="PIRSF" id="PIRSF002889">
    <property type="entry name" value="Rod_FlgB"/>
    <property type="match status" value="1"/>
</dbReference>
<keyword evidence="4 6" id="KW-0975">Bacterial flagellum</keyword>
<evidence type="ECO:0000313" key="8">
    <source>
        <dbReference type="Proteomes" id="UP000196475"/>
    </source>
</evidence>
<keyword evidence="7" id="KW-0282">Flagellum</keyword>
<sequence length="128" mass="14504">MTILPPELNLALDAAALRQRVLADNVANAETPYFRRSDVRFAQVLKDAYDRHAFIGKKTDPRHLQIGKSPVPEIQVVQEGRLTNSNAQSNVDLDYEMASMAQNALWYQALVQQTSHVLAQYRRVLEGR</sequence>
<comment type="subcellular location">
    <subcellularLocation>
        <location evidence="1 6">Bacterial flagellum basal body</location>
    </subcellularLocation>
</comment>
<dbReference type="GO" id="GO:0030694">
    <property type="term" value="C:bacterial-type flagellum basal body, rod"/>
    <property type="evidence" value="ECO:0007669"/>
    <property type="project" value="InterPro"/>
</dbReference>
<evidence type="ECO:0000256" key="1">
    <source>
        <dbReference type="ARBA" id="ARBA00004117"/>
    </source>
</evidence>
<evidence type="ECO:0000256" key="6">
    <source>
        <dbReference type="PIRNR" id="PIRNR002889"/>
    </source>
</evidence>
<evidence type="ECO:0000313" key="7">
    <source>
        <dbReference type="EMBL" id="OUM88337.1"/>
    </source>
</evidence>
<accession>A0A1Y3PQC7</accession>
<evidence type="ECO:0000256" key="4">
    <source>
        <dbReference type="ARBA" id="ARBA00023143"/>
    </source>
</evidence>
<protein>
    <recommendedName>
        <fullName evidence="3 6">Flagellar basal body rod protein FlgB</fullName>
    </recommendedName>
</protein>
<dbReference type="EMBL" id="LZRT01000062">
    <property type="protein sequence ID" value="OUM88337.1"/>
    <property type="molecule type" value="Genomic_DNA"/>
</dbReference>
<keyword evidence="7" id="KW-0969">Cilium</keyword>
<proteinExistence type="inferred from homology"/>
<name>A0A1Y3PQC7_9BACI</name>
<dbReference type="Proteomes" id="UP000196475">
    <property type="component" value="Unassembled WGS sequence"/>
</dbReference>
<organism evidence="7 8">
    <name type="scientific">Bacillus thermozeamaize</name>
    <dbReference type="NCBI Taxonomy" id="230954"/>
    <lineage>
        <taxon>Bacteria</taxon>
        <taxon>Bacillati</taxon>
        <taxon>Bacillota</taxon>
        <taxon>Bacilli</taxon>
        <taxon>Bacillales</taxon>
        <taxon>Bacillaceae</taxon>
        <taxon>Bacillus</taxon>
    </lineage>
</organism>
<reference evidence="8" key="1">
    <citation type="submission" date="2016-06" db="EMBL/GenBank/DDBJ databases">
        <authorList>
            <person name="Nascimento L."/>
            <person name="Pereira R.V."/>
            <person name="Martins L.F."/>
            <person name="Quaggio R.B."/>
            <person name="Silva A.M."/>
            <person name="Setubal J.C."/>
        </authorList>
    </citation>
    <scope>NUCLEOTIDE SEQUENCE [LARGE SCALE GENOMIC DNA]</scope>
</reference>
<evidence type="ECO:0000256" key="2">
    <source>
        <dbReference type="ARBA" id="ARBA00009677"/>
    </source>
</evidence>
<dbReference type="NCBIfam" id="TIGR01396">
    <property type="entry name" value="FlgB"/>
    <property type="match status" value="1"/>
</dbReference>
<dbReference type="PROSITE" id="PS00588">
    <property type="entry name" value="FLAGELLA_BB_ROD"/>
    <property type="match status" value="1"/>
</dbReference>
<keyword evidence="7" id="KW-0966">Cell projection</keyword>
<dbReference type="AlphaFoldDB" id="A0A1Y3PQC7"/>
<evidence type="ECO:0000256" key="3">
    <source>
        <dbReference type="ARBA" id="ARBA00014376"/>
    </source>
</evidence>
<dbReference type="InterPro" id="IPR006300">
    <property type="entry name" value="FlgB"/>
</dbReference>
<comment type="similarity">
    <text evidence="2 6">Belongs to the flagella basal body rod proteins family.</text>
</comment>
<comment type="caution">
    <text evidence="7">The sequence shown here is derived from an EMBL/GenBank/DDBJ whole genome shotgun (WGS) entry which is preliminary data.</text>
</comment>
<evidence type="ECO:0000256" key="5">
    <source>
        <dbReference type="ARBA" id="ARBA00024934"/>
    </source>
</evidence>
<dbReference type="InterPro" id="IPR019776">
    <property type="entry name" value="Flagellar_basal_body_rod_CS"/>
</dbReference>